<dbReference type="RefSeq" id="WP_037595724.1">
    <property type="nucleotide sequence ID" value="NZ_JBHEZZ010000013.1"/>
</dbReference>
<dbReference type="Proteomes" id="UP001592528">
    <property type="component" value="Unassembled WGS sequence"/>
</dbReference>
<protein>
    <recommendedName>
        <fullName evidence="4">DUF2846 domain-containing protein</fullName>
    </recommendedName>
</protein>
<keyword evidence="3" id="KW-1185">Reference proteome</keyword>
<name>A0ABV6URV5_9ACTN</name>
<gene>
    <name evidence="2" type="ORF">ACEZDJ_23150</name>
</gene>
<feature type="transmembrane region" description="Helical" evidence="1">
    <location>
        <begin position="132"/>
        <end position="151"/>
    </location>
</feature>
<comment type="caution">
    <text evidence="2">The sequence shown here is derived from an EMBL/GenBank/DDBJ whole genome shotgun (WGS) entry which is preliminary data.</text>
</comment>
<feature type="transmembrane region" description="Helical" evidence="1">
    <location>
        <begin position="163"/>
        <end position="182"/>
    </location>
</feature>
<sequence length="194" mass="20046">MTMDDGGASPDACGSIVLSRDKGGYRDVLRRYAVLVDGVQVGLIGRGQTLRLAVPAGEHRLQLKIDWCSSVPLTAVVEAGEDVCFVCAPGGEAAEAVGAVTAGMDAYITLRQAKDVPAVVSAPLSWAARFRLGAAFGFFGGALVLVGAGVWHLTGVAPGADNAVGLASLLFTLACMIAFRTGEPRKTGRRDRDG</sequence>
<evidence type="ECO:0000313" key="3">
    <source>
        <dbReference type="Proteomes" id="UP001592528"/>
    </source>
</evidence>
<organism evidence="2 3">
    <name type="scientific">Streptacidiphilus cavernicola</name>
    <dbReference type="NCBI Taxonomy" id="3342716"/>
    <lineage>
        <taxon>Bacteria</taxon>
        <taxon>Bacillati</taxon>
        <taxon>Actinomycetota</taxon>
        <taxon>Actinomycetes</taxon>
        <taxon>Kitasatosporales</taxon>
        <taxon>Streptomycetaceae</taxon>
        <taxon>Streptacidiphilus</taxon>
    </lineage>
</organism>
<keyword evidence="1" id="KW-0472">Membrane</keyword>
<keyword evidence="1" id="KW-1133">Transmembrane helix</keyword>
<evidence type="ECO:0000313" key="2">
    <source>
        <dbReference type="EMBL" id="MFC1404193.1"/>
    </source>
</evidence>
<keyword evidence="1" id="KW-0812">Transmembrane</keyword>
<evidence type="ECO:0000256" key="1">
    <source>
        <dbReference type="SAM" id="Phobius"/>
    </source>
</evidence>
<accession>A0ABV6URV5</accession>
<evidence type="ECO:0008006" key="4">
    <source>
        <dbReference type="Google" id="ProtNLM"/>
    </source>
</evidence>
<reference evidence="2 3" key="1">
    <citation type="submission" date="2024-09" db="EMBL/GenBank/DDBJ databases">
        <authorList>
            <person name="Lee S.D."/>
        </authorList>
    </citation>
    <scope>NUCLEOTIDE SEQUENCE [LARGE SCALE GENOMIC DNA]</scope>
    <source>
        <strain evidence="2 3">N1-5</strain>
    </source>
</reference>
<dbReference type="EMBL" id="JBHEZZ010000013">
    <property type="protein sequence ID" value="MFC1404193.1"/>
    <property type="molecule type" value="Genomic_DNA"/>
</dbReference>
<proteinExistence type="predicted"/>